<dbReference type="GO" id="GO:0005737">
    <property type="term" value="C:cytoplasm"/>
    <property type="evidence" value="ECO:0007669"/>
    <property type="project" value="TreeGrafter"/>
</dbReference>
<dbReference type="GO" id="GO:0005524">
    <property type="term" value="F:ATP binding"/>
    <property type="evidence" value="ECO:0007669"/>
    <property type="project" value="UniProtKB-KW"/>
</dbReference>
<keyword evidence="5" id="KW-0418">Kinase</keyword>
<name>A0A504YMP4_FASGI</name>
<dbReference type="PANTHER" id="PTHR48012">
    <property type="entry name" value="STERILE20-LIKE KINASE, ISOFORM B-RELATED"/>
    <property type="match status" value="1"/>
</dbReference>
<dbReference type="STRING" id="46835.A0A504YMP4"/>
<evidence type="ECO:0000313" key="6">
    <source>
        <dbReference type="Proteomes" id="UP000316759"/>
    </source>
</evidence>
<dbReference type="SMART" id="SM00220">
    <property type="entry name" value="S_TKc"/>
    <property type="match status" value="1"/>
</dbReference>
<evidence type="ECO:0000256" key="1">
    <source>
        <dbReference type="ARBA" id="ARBA00008874"/>
    </source>
</evidence>
<evidence type="ECO:0000256" key="2">
    <source>
        <dbReference type="ARBA" id="ARBA00022741"/>
    </source>
</evidence>
<dbReference type="Pfam" id="PF00069">
    <property type="entry name" value="Pkinase"/>
    <property type="match status" value="1"/>
</dbReference>
<comment type="caution">
    <text evidence="5">The sequence shown here is derived from an EMBL/GenBank/DDBJ whole genome shotgun (WGS) entry which is preliminary data.</text>
</comment>
<evidence type="ECO:0000259" key="4">
    <source>
        <dbReference type="PROSITE" id="PS50011"/>
    </source>
</evidence>
<proteinExistence type="inferred from homology"/>
<dbReference type="OrthoDB" id="840771at2759"/>
<gene>
    <name evidence="5" type="ORF">FGIG_02148</name>
</gene>
<keyword evidence="3" id="KW-0067">ATP-binding</keyword>
<dbReference type="SUPFAM" id="SSF56112">
    <property type="entry name" value="Protein kinase-like (PK-like)"/>
    <property type="match status" value="1"/>
</dbReference>
<sequence length="333" mass="38034">MICEEVFMSTVLDVPIKGDHIHMVNKPAVEHSCDLYRKKWLRIVNLELCDRADLSSLMANINFLQKLASVRLNYGEMNSDPKELDDCLCLPSGIELVDTQVTFSYPLSPFGSVHDYLHHYSRPLDEASISVLFSRAVHSLAQLHSRGVLHRNLSTKHLLLTEKRNPSNADELTMQLCGLGSLTQFPLRCNILRNDLPPIHVSWRGWRLADNESVVKSAHPMAWYSPELVGQDFVGYSWPSDIYSLGWILFELCTKREPYAGLTPIQIVLQKLLSPRTLKIEMDWSSKYSGELIQVFKACTCRNPEKRPTANQLLEMPWVQKGLTTKLKRSLLM</sequence>
<dbReference type="AlphaFoldDB" id="A0A504YMP4"/>
<keyword evidence="5" id="KW-0808">Transferase</keyword>
<feature type="domain" description="Protein kinase" evidence="4">
    <location>
        <begin position="1"/>
        <end position="319"/>
    </location>
</feature>
<dbReference type="Gene3D" id="1.10.510.10">
    <property type="entry name" value="Transferase(Phosphotransferase) domain 1"/>
    <property type="match status" value="1"/>
</dbReference>
<dbReference type="InterPro" id="IPR000719">
    <property type="entry name" value="Prot_kinase_dom"/>
</dbReference>
<dbReference type="InterPro" id="IPR050629">
    <property type="entry name" value="STE20/SPS1-PAK"/>
</dbReference>
<dbReference type="EMBL" id="SUNJ01006696">
    <property type="protein sequence ID" value="TPP62564.1"/>
    <property type="molecule type" value="Genomic_DNA"/>
</dbReference>
<keyword evidence="2" id="KW-0547">Nucleotide-binding</keyword>
<dbReference type="GO" id="GO:0004674">
    <property type="term" value="F:protein serine/threonine kinase activity"/>
    <property type="evidence" value="ECO:0007669"/>
    <property type="project" value="TreeGrafter"/>
</dbReference>
<dbReference type="Proteomes" id="UP000316759">
    <property type="component" value="Unassembled WGS sequence"/>
</dbReference>
<evidence type="ECO:0000313" key="5">
    <source>
        <dbReference type="EMBL" id="TPP62564.1"/>
    </source>
</evidence>
<dbReference type="InterPro" id="IPR011009">
    <property type="entry name" value="Kinase-like_dom_sf"/>
</dbReference>
<protein>
    <submittedName>
        <fullName evidence="5">Serine/threonine-protein kinase OSR1</fullName>
    </submittedName>
</protein>
<organism evidence="5 6">
    <name type="scientific">Fasciola gigantica</name>
    <name type="common">Giant liver fluke</name>
    <dbReference type="NCBI Taxonomy" id="46835"/>
    <lineage>
        <taxon>Eukaryota</taxon>
        <taxon>Metazoa</taxon>
        <taxon>Spiralia</taxon>
        <taxon>Lophotrochozoa</taxon>
        <taxon>Platyhelminthes</taxon>
        <taxon>Trematoda</taxon>
        <taxon>Digenea</taxon>
        <taxon>Plagiorchiida</taxon>
        <taxon>Echinostomata</taxon>
        <taxon>Echinostomatoidea</taxon>
        <taxon>Fasciolidae</taxon>
        <taxon>Fasciola</taxon>
    </lineage>
</organism>
<comment type="similarity">
    <text evidence="1">Belongs to the protein kinase superfamily. STE Ser/Thr protein kinase family. STE20 subfamily.</text>
</comment>
<reference evidence="5 6" key="1">
    <citation type="submission" date="2019-04" db="EMBL/GenBank/DDBJ databases">
        <title>Annotation for the trematode Fasciola gigantica.</title>
        <authorList>
            <person name="Choi Y.-J."/>
        </authorList>
    </citation>
    <scope>NUCLEOTIDE SEQUENCE [LARGE SCALE GENOMIC DNA]</scope>
    <source>
        <strain evidence="5">Uganda_cow_1</strain>
    </source>
</reference>
<dbReference type="PROSITE" id="PS50011">
    <property type="entry name" value="PROTEIN_KINASE_DOM"/>
    <property type="match status" value="1"/>
</dbReference>
<evidence type="ECO:0000256" key="3">
    <source>
        <dbReference type="ARBA" id="ARBA00022840"/>
    </source>
</evidence>
<accession>A0A504YMP4</accession>
<keyword evidence="6" id="KW-1185">Reference proteome</keyword>